<dbReference type="EMBL" id="LR724009">
    <property type="protein sequence ID" value="VWO94489.1"/>
    <property type="molecule type" value="Genomic_DNA"/>
</dbReference>
<dbReference type="SUPFAM" id="SSF103473">
    <property type="entry name" value="MFS general substrate transporter"/>
    <property type="match status" value="1"/>
</dbReference>
<feature type="transmembrane region" description="Helical" evidence="3">
    <location>
        <begin position="151"/>
        <end position="177"/>
    </location>
</feature>
<keyword evidence="3" id="KW-1133">Transmembrane helix</keyword>
<comment type="similarity">
    <text evidence="2">Belongs to the major facilitator superfamily. Monocarboxylate porter (TC 2.A.1.13) family.</text>
</comment>
<evidence type="ECO:0000256" key="3">
    <source>
        <dbReference type="SAM" id="Phobius"/>
    </source>
</evidence>
<dbReference type="PANTHER" id="PTHR11360">
    <property type="entry name" value="MONOCARBOXYLATE TRANSPORTER"/>
    <property type="match status" value="1"/>
</dbReference>
<feature type="transmembrane region" description="Helical" evidence="3">
    <location>
        <begin position="128"/>
        <end position="145"/>
    </location>
</feature>
<dbReference type="GO" id="GO:0016020">
    <property type="term" value="C:membrane"/>
    <property type="evidence" value="ECO:0007669"/>
    <property type="project" value="UniProtKB-SubCell"/>
</dbReference>
<dbReference type="GO" id="GO:0022857">
    <property type="term" value="F:transmembrane transporter activity"/>
    <property type="evidence" value="ECO:0007669"/>
    <property type="project" value="InterPro"/>
</dbReference>
<name>A0A5K1JU97_9APHY</name>
<keyword evidence="3" id="KW-0812">Transmembrane</keyword>
<accession>A0A5K1JU97</accession>
<gene>
    <name evidence="4" type="primary">G4NIB5</name>
</gene>
<protein>
    <submittedName>
        <fullName evidence="4">MFS domain-containing protein</fullName>
    </submittedName>
</protein>
<keyword evidence="3" id="KW-0472">Membrane</keyword>
<evidence type="ECO:0000256" key="1">
    <source>
        <dbReference type="ARBA" id="ARBA00004141"/>
    </source>
</evidence>
<dbReference type="InterPro" id="IPR011701">
    <property type="entry name" value="MFS"/>
</dbReference>
<evidence type="ECO:0000313" key="4">
    <source>
        <dbReference type="EMBL" id="VWO94489.1"/>
    </source>
</evidence>
<dbReference type="InterPro" id="IPR036259">
    <property type="entry name" value="MFS_trans_sf"/>
</dbReference>
<dbReference type="AlphaFoldDB" id="A0A5K1JU97"/>
<comment type="subcellular location">
    <subcellularLocation>
        <location evidence="1">Membrane</location>
        <topology evidence="1">Multi-pass membrane protein</topology>
    </subcellularLocation>
</comment>
<feature type="transmembrane region" description="Helical" evidence="3">
    <location>
        <begin position="58"/>
        <end position="79"/>
    </location>
</feature>
<reference evidence="4" key="1">
    <citation type="submission" date="2019-10" db="EMBL/GenBank/DDBJ databases">
        <authorList>
            <person name="Nor Muhammad N."/>
        </authorList>
    </citation>
    <scope>NUCLEOTIDE SEQUENCE</scope>
</reference>
<proteinExistence type="inferred from homology"/>
<dbReference type="Pfam" id="PF07690">
    <property type="entry name" value="MFS_1"/>
    <property type="match status" value="1"/>
</dbReference>
<sequence length="293" mass="31744">MPAVLNSEGPSLAAASTDKLLSQRPSHLTLKSDATEEVAVVADAGGPEDFPPDGGLRAWLVVFGVACCLGAAVGLITSWGTWQAYYEENLMRNRSSSDIAWIGSVQRAMSYAPGLIVGRLFDRGHFRLPVFAASVLFVACMLLTAECTQYWHFLLCQGFGIGIASAVFFNMGVMVLTHWFKRRLGLAVAIAFWGTSTCGCVFPIVMKTLLRYTSFQWSMRILGFITAGLLAVTNLAAARRLPGTPRRDLGPLVNVSEFKKPAYAFYVAALVFNSLALNTVRTSVVCSRDPITG</sequence>
<dbReference type="PANTHER" id="PTHR11360:SF284">
    <property type="entry name" value="EG:103B4.3 PROTEIN-RELATED"/>
    <property type="match status" value="1"/>
</dbReference>
<evidence type="ECO:0000256" key="2">
    <source>
        <dbReference type="ARBA" id="ARBA00006727"/>
    </source>
</evidence>
<dbReference type="InterPro" id="IPR050327">
    <property type="entry name" value="Proton-linked_MCT"/>
</dbReference>
<dbReference type="Gene3D" id="1.20.1250.20">
    <property type="entry name" value="MFS general substrate transporter like domains"/>
    <property type="match status" value="1"/>
</dbReference>
<organism evidence="4">
    <name type="scientific">Ganoderma boninense</name>
    <dbReference type="NCBI Taxonomy" id="34458"/>
    <lineage>
        <taxon>Eukaryota</taxon>
        <taxon>Fungi</taxon>
        <taxon>Dikarya</taxon>
        <taxon>Basidiomycota</taxon>
        <taxon>Agaricomycotina</taxon>
        <taxon>Agaricomycetes</taxon>
        <taxon>Polyporales</taxon>
        <taxon>Polyporaceae</taxon>
        <taxon>Ganoderma</taxon>
    </lineage>
</organism>
<feature type="transmembrane region" description="Helical" evidence="3">
    <location>
        <begin position="184"/>
        <end position="205"/>
    </location>
</feature>
<feature type="transmembrane region" description="Helical" evidence="3">
    <location>
        <begin position="217"/>
        <end position="237"/>
    </location>
</feature>